<evidence type="ECO:0000256" key="1">
    <source>
        <dbReference type="ARBA" id="ARBA00007074"/>
    </source>
</evidence>
<organism evidence="9 10">
    <name type="scientific">Microbulbifer taiwanensis</name>
    <dbReference type="NCBI Taxonomy" id="986746"/>
    <lineage>
        <taxon>Bacteria</taxon>
        <taxon>Pseudomonadati</taxon>
        <taxon>Pseudomonadota</taxon>
        <taxon>Gammaproteobacteria</taxon>
        <taxon>Cellvibrionales</taxon>
        <taxon>Microbulbiferaceae</taxon>
        <taxon>Microbulbifer</taxon>
    </lineage>
</organism>
<dbReference type="Gene3D" id="3.90.1720.10">
    <property type="entry name" value="endopeptidase domain like (from Nostoc punctiforme)"/>
    <property type="match status" value="1"/>
</dbReference>
<feature type="domain" description="NlpC/P60" evidence="8">
    <location>
        <begin position="48"/>
        <end position="169"/>
    </location>
</feature>
<keyword evidence="5" id="KW-0788">Thiol protease</keyword>
<evidence type="ECO:0000256" key="4">
    <source>
        <dbReference type="ARBA" id="ARBA00022801"/>
    </source>
</evidence>
<feature type="signal peptide" evidence="7">
    <location>
        <begin position="1"/>
        <end position="23"/>
    </location>
</feature>
<comment type="similarity">
    <text evidence="1">Belongs to the peptidase C40 family.</text>
</comment>
<keyword evidence="10" id="KW-1185">Reference proteome</keyword>
<sequence>MNKQLLLIQIVLLASTAAGCSLAPYQPTRSTNESTLPETQSAERTDTDPVMERIYAQYREWKGTRYALGGLSKRGIDCSGLVYTTFRDRLGIRLPRTTEYQARAGKAIKRSQLRAGDLVFFKTSRKVRHVGIYLEDDQFFHASTSKGVTISRLTDYYWRDKYWHARRLDLDTYPAPMEK</sequence>
<evidence type="ECO:0000313" key="10">
    <source>
        <dbReference type="Proteomes" id="UP001596425"/>
    </source>
</evidence>
<evidence type="ECO:0000256" key="6">
    <source>
        <dbReference type="SAM" id="MobiDB-lite"/>
    </source>
</evidence>
<comment type="caution">
    <text evidence="9">The sequence shown here is derived from an EMBL/GenBank/DDBJ whole genome shotgun (WGS) entry which is preliminary data.</text>
</comment>
<dbReference type="PANTHER" id="PTHR47360">
    <property type="entry name" value="MUREIN DD-ENDOPEPTIDASE MEPS/MUREIN LD-CARBOXYPEPTIDASE"/>
    <property type="match status" value="1"/>
</dbReference>
<feature type="chain" id="PRO_5045968000" evidence="7">
    <location>
        <begin position="24"/>
        <end position="179"/>
    </location>
</feature>
<protein>
    <submittedName>
        <fullName evidence="9">NlpC/P60 family protein</fullName>
    </submittedName>
</protein>
<accession>A0ABW1YM81</accession>
<dbReference type="RefSeq" id="WP_193193486.1">
    <property type="nucleotide sequence ID" value="NZ_JACZFR010000047.1"/>
</dbReference>
<gene>
    <name evidence="9" type="ORF">ACFQBM_03910</name>
</gene>
<dbReference type="EMBL" id="JBHSVR010000001">
    <property type="protein sequence ID" value="MFC6632409.1"/>
    <property type="molecule type" value="Genomic_DNA"/>
</dbReference>
<keyword evidence="2" id="KW-0645">Protease</keyword>
<dbReference type="InterPro" id="IPR052062">
    <property type="entry name" value="Murein_DD/LD_carboxypeptidase"/>
</dbReference>
<feature type="compositionally biased region" description="Polar residues" evidence="6">
    <location>
        <begin position="27"/>
        <end position="40"/>
    </location>
</feature>
<dbReference type="SUPFAM" id="SSF54001">
    <property type="entry name" value="Cysteine proteinases"/>
    <property type="match status" value="1"/>
</dbReference>
<evidence type="ECO:0000256" key="5">
    <source>
        <dbReference type="ARBA" id="ARBA00022807"/>
    </source>
</evidence>
<dbReference type="PANTHER" id="PTHR47360:SF1">
    <property type="entry name" value="ENDOPEPTIDASE NLPC-RELATED"/>
    <property type="match status" value="1"/>
</dbReference>
<reference evidence="10" key="1">
    <citation type="journal article" date="2019" name="Int. J. Syst. Evol. Microbiol.">
        <title>The Global Catalogue of Microorganisms (GCM) 10K type strain sequencing project: providing services to taxonomists for standard genome sequencing and annotation.</title>
        <authorList>
            <consortium name="The Broad Institute Genomics Platform"/>
            <consortium name="The Broad Institute Genome Sequencing Center for Infectious Disease"/>
            <person name="Wu L."/>
            <person name="Ma J."/>
        </authorList>
    </citation>
    <scope>NUCLEOTIDE SEQUENCE [LARGE SCALE GENOMIC DNA]</scope>
    <source>
        <strain evidence="10">CGMCC 1.13718</strain>
    </source>
</reference>
<dbReference type="Pfam" id="PF00877">
    <property type="entry name" value="NLPC_P60"/>
    <property type="match status" value="1"/>
</dbReference>
<dbReference type="InterPro" id="IPR038765">
    <property type="entry name" value="Papain-like_cys_pep_sf"/>
</dbReference>
<feature type="region of interest" description="Disordered" evidence="6">
    <location>
        <begin position="24"/>
        <end position="47"/>
    </location>
</feature>
<evidence type="ECO:0000256" key="7">
    <source>
        <dbReference type="SAM" id="SignalP"/>
    </source>
</evidence>
<name>A0ABW1YM81_9GAMM</name>
<evidence type="ECO:0000259" key="8">
    <source>
        <dbReference type="PROSITE" id="PS51935"/>
    </source>
</evidence>
<dbReference type="PROSITE" id="PS51257">
    <property type="entry name" value="PROKAR_LIPOPROTEIN"/>
    <property type="match status" value="1"/>
</dbReference>
<evidence type="ECO:0000256" key="3">
    <source>
        <dbReference type="ARBA" id="ARBA00022729"/>
    </source>
</evidence>
<keyword evidence="3 7" id="KW-0732">Signal</keyword>
<dbReference type="Proteomes" id="UP001596425">
    <property type="component" value="Unassembled WGS sequence"/>
</dbReference>
<evidence type="ECO:0000313" key="9">
    <source>
        <dbReference type="EMBL" id="MFC6632409.1"/>
    </source>
</evidence>
<proteinExistence type="inferred from homology"/>
<evidence type="ECO:0000256" key="2">
    <source>
        <dbReference type="ARBA" id="ARBA00022670"/>
    </source>
</evidence>
<dbReference type="PROSITE" id="PS51935">
    <property type="entry name" value="NLPC_P60"/>
    <property type="match status" value="1"/>
</dbReference>
<dbReference type="InterPro" id="IPR000064">
    <property type="entry name" value="NLP_P60_dom"/>
</dbReference>
<keyword evidence="4" id="KW-0378">Hydrolase</keyword>